<dbReference type="InterPro" id="IPR059009">
    <property type="entry name" value="Znf_C2H2_17_1st"/>
</dbReference>
<accession>A0A3M7GRZ1</accession>
<feature type="compositionally biased region" description="Basic and acidic residues" evidence="2">
    <location>
        <begin position="260"/>
        <end position="270"/>
    </location>
</feature>
<protein>
    <recommendedName>
        <fullName evidence="3">C2H2-type domain-containing protein</fullName>
    </recommendedName>
</protein>
<keyword evidence="1" id="KW-0862">Zinc</keyword>
<dbReference type="GO" id="GO:0008270">
    <property type="term" value="F:zinc ion binding"/>
    <property type="evidence" value="ECO:0007669"/>
    <property type="project" value="UniProtKB-KW"/>
</dbReference>
<sequence length="741" mass="83807">MPTGSQPHLSRHIAQMSWDTTDSQDYGGVPPVPSSFARPPVESRDPVAFASSAPTDQHITDTYSSSTAPRLAGVDSTSSEVGPSSRPPESELALPLAGEVVLTFSSWPQDFLSTLDAQGTQQGIHAPSHLQSHTSADYIALGGLSRPRALPLDGRLADRSPSHTPISTREGLTSGFVTEQQQDTFWTTDFKGHLHSPPNPNNLFSDIFDDFKTSNMAEVQPNMMAPPHLAADAPVSSMNVDSPHDNETLPEVLARNRKRSHDDMNGDAEHAPPMTEYHPPQDHQMSEHPVPEHHIPEPYPGHGHHDQHPDQHENVFSQTEPEPPQQDGSQSAEEHTSPKGSRSFKRGDPPVNPDNKYYCDFSEECAGITFERKCEWSKHMDKHDRPYRCTHQECAKLQGFTYSGGLLRHEREVHGKHGGPKAALMCPFEDCKRHSGKGFTRKENLNEHIRRVHESKGQAAPQVQEPSQSQFPDFGSELQEAAAGADQITEPPVARMYDDTTNGDLAIEPSLAGNKRKREDEDEENLPELNEEEMKVELKRLRSENRAKDHRLRMLEASEAMRDEQIKQLQETVNQLRAQSSGYGPFDSQIAHEQQMHHEQQLQQEQQMQHDQHLQHDPQLQQDQHLQHDPQLEQDQHLQHDPQLQQDQHLQHEPQMQQDQHLQHDPHLQQDQHLQHDPQLQNDHVQAQHGGYPVYNGHPDHDQQPAQQGGYVPYEGQSEHERDLQQLQPLQQVTQEHSNHV</sequence>
<dbReference type="VEuPathDB" id="FungiDB:BTJ68_14022"/>
<feature type="domain" description="C2H2-type" evidence="3">
    <location>
        <begin position="429"/>
        <end position="458"/>
    </location>
</feature>
<feature type="region of interest" description="Disordered" evidence="2">
    <location>
        <begin position="256"/>
        <end position="352"/>
    </location>
</feature>
<dbReference type="EMBL" id="QWIQ01000145">
    <property type="protein sequence ID" value="RMZ03896.1"/>
    <property type="molecule type" value="Genomic_DNA"/>
</dbReference>
<feature type="region of interest" description="Disordered" evidence="2">
    <location>
        <begin position="482"/>
        <end position="527"/>
    </location>
</feature>
<keyword evidence="1" id="KW-0479">Metal-binding</keyword>
<feature type="compositionally biased region" description="Low complexity" evidence="2">
    <location>
        <begin position="641"/>
        <end position="660"/>
    </location>
</feature>
<proteinExistence type="predicted"/>
<name>A0A3M7GRZ1_HORWE</name>
<keyword evidence="1" id="KW-0863">Zinc-finger</keyword>
<dbReference type="AlphaFoldDB" id="A0A3M7GRZ1"/>
<feature type="region of interest" description="Disordered" evidence="2">
    <location>
        <begin position="566"/>
        <end position="674"/>
    </location>
</feature>
<dbReference type="Pfam" id="PF26177">
    <property type="entry name" value="zf_C2H2_17_1st"/>
    <property type="match status" value="1"/>
</dbReference>
<dbReference type="VEuPathDB" id="FungiDB:BTJ68_01924"/>
<feature type="region of interest" description="Disordered" evidence="2">
    <location>
        <begin position="688"/>
        <end position="741"/>
    </location>
</feature>
<evidence type="ECO:0000256" key="2">
    <source>
        <dbReference type="SAM" id="MobiDB-lite"/>
    </source>
</evidence>
<dbReference type="SMART" id="SM00355">
    <property type="entry name" value="ZnF_C2H2"/>
    <property type="match status" value="3"/>
</dbReference>
<feature type="compositionally biased region" description="Polar residues" evidence="2">
    <location>
        <begin position="52"/>
        <end position="68"/>
    </location>
</feature>
<feature type="region of interest" description="Disordered" evidence="2">
    <location>
        <begin position="1"/>
        <end position="91"/>
    </location>
</feature>
<feature type="compositionally biased region" description="Polar residues" evidence="2">
    <location>
        <begin position="314"/>
        <end position="331"/>
    </location>
</feature>
<organism evidence="4 5">
    <name type="scientific">Hortaea werneckii</name>
    <name type="common">Black yeast</name>
    <name type="synonym">Cladosporium werneckii</name>
    <dbReference type="NCBI Taxonomy" id="91943"/>
    <lineage>
        <taxon>Eukaryota</taxon>
        <taxon>Fungi</taxon>
        <taxon>Dikarya</taxon>
        <taxon>Ascomycota</taxon>
        <taxon>Pezizomycotina</taxon>
        <taxon>Dothideomycetes</taxon>
        <taxon>Dothideomycetidae</taxon>
        <taxon>Mycosphaerellales</taxon>
        <taxon>Teratosphaeriaceae</taxon>
        <taxon>Hortaea</taxon>
    </lineage>
</organism>
<evidence type="ECO:0000256" key="1">
    <source>
        <dbReference type="PROSITE-ProRule" id="PRU00042"/>
    </source>
</evidence>
<feature type="compositionally biased region" description="Basic and acidic residues" evidence="2">
    <location>
        <begin position="303"/>
        <end position="313"/>
    </location>
</feature>
<evidence type="ECO:0000313" key="4">
    <source>
        <dbReference type="EMBL" id="RMZ03896.1"/>
    </source>
</evidence>
<gene>
    <name evidence="4" type="ORF">D0862_05487</name>
</gene>
<dbReference type="Proteomes" id="UP000281468">
    <property type="component" value="Unassembled WGS sequence"/>
</dbReference>
<reference evidence="4 5" key="1">
    <citation type="journal article" date="2018" name="BMC Genomics">
        <title>Genomic evidence for intraspecific hybridization in a clonal and extremely halotolerant yeast.</title>
        <authorList>
            <person name="Gostincar C."/>
            <person name="Stajich J.E."/>
            <person name="Zupancic J."/>
            <person name="Zalar P."/>
            <person name="Gunde-Cimerman N."/>
        </authorList>
    </citation>
    <scope>NUCLEOTIDE SEQUENCE [LARGE SCALE GENOMIC DNA]</scope>
    <source>
        <strain evidence="4 5">EXF-171</strain>
    </source>
</reference>
<comment type="caution">
    <text evidence="4">The sequence shown here is derived from an EMBL/GenBank/DDBJ whole genome shotgun (WGS) entry which is preliminary data.</text>
</comment>
<dbReference type="InterPro" id="IPR013087">
    <property type="entry name" value="Znf_C2H2_type"/>
</dbReference>
<dbReference type="Gene3D" id="3.30.160.60">
    <property type="entry name" value="Classic Zinc Finger"/>
    <property type="match status" value="2"/>
</dbReference>
<feature type="compositionally biased region" description="Basic and acidic residues" evidence="2">
    <location>
        <begin position="661"/>
        <end position="674"/>
    </location>
</feature>
<feature type="compositionally biased region" description="Basic and acidic residues" evidence="2">
    <location>
        <begin position="279"/>
        <end position="296"/>
    </location>
</feature>
<feature type="compositionally biased region" description="Basic and acidic residues" evidence="2">
    <location>
        <begin position="625"/>
        <end position="640"/>
    </location>
</feature>
<dbReference type="PROSITE" id="PS50157">
    <property type="entry name" value="ZINC_FINGER_C2H2_2"/>
    <property type="match status" value="1"/>
</dbReference>
<evidence type="ECO:0000259" key="3">
    <source>
        <dbReference type="PROSITE" id="PS50157"/>
    </source>
</evidence>
<dbReference type="Pfam" id="PF26176">
    <property type="entry name" value="zf_C2H2_17_2"/>
    <property type="match status" value="1"/>
</dbReference>
<dbReference type="InterPro" id="IPR059095">
    <property type="entry name" value="Znf_C2H2_17_2nd"/>
</dbReference>
<evidence type="ECO:0000313" key="5">
    <source>
        <dbReference type="Proteomes" id="UP000281468"/>
    </source>
</evidence>
<feature type="compositionally biased region" description="Polar residues" evidence="2">
    <location>
        <begin position="567"/>
        <end position="582"/>
    </location>
</feature>